<protein>
    <submittedName>
        <fullName evidence="1">Uncharacterized protein</fullName>
    </submittedName>
</protein>
<proteinExistence type="predicted"/>
<dbReference type="EMBL" id="JASSZA010000009">
    <property type="protein sequence ID" value="KAK2101377.1"/>
    <property type="molecule type" value="Genomic_DNA"/>
</dbReference>
<dbReference type="Proteomes" id="UP001266305">
    <property type="component" value="Unassembled WGS sequence"/>
</dbReference>
<sequence>MGILREFVEEEVDGKAGWGAFEQWNDVISDRKQSLGVQRIEKGEQFSSKSWSAVHIDSVCTHQSWSAVHIDSVCTHQSWSAVHIDSVCTHQSWSAVHIDSACSRSAVYIDSVCTHLSVLECGAH</sequence>
<name>A0ABQ9UYS3_SAGOE</name>
<evidence type="ECO:0000313" key="1">
    <source>
        <dbReference type="EMBL" id="KAK2101377.1"/>
    </source>
</evidence>
<keyword evidence="2" id="KW-1185">Reference proteome</keyword>
<accession>A0ABQ9UYS3</accession>
<evidence type="ECO:0000313" key="2">
    <source>
        <dbReference type="Proteomes" id="UP001266305"/>
    </source>
</evidence>
<organism evidence="1 2">
    <name type="scientific">Saguinus oedipus</name>
    <name type="common">Cotton-top tamarin</name>
    <name type="synonym">Oedipomidas oedipus</name>
    <dbReference type="NCBI Taxonomy" id="9490"/>
    <lineage>
        <taxon>Eukaryota</taxon>
        <taxon>Metazoa</taxon>
        <taxon>Chordata</taxon>
        <taxon>Craniata</taxon>
        <taxon>Vertebrata</taxon>
        <taxon>Euteleostomi</taxon>
        <taxon>Mammalia</taxon>
        <taxon>Eutheria</taxon>
        <taxon>Euarchontoglires</taxon>
        <taxon>Primates</taxon>
        <taxon>Haplorrhini</taxon>
        <taxon>Platyrrhini</taxon>
        <taxon>Cebidae</taxon>
        <taxon>Callitrichinae</taxon>
        <taxon>Saguinus</taxon>
    </lineage>
</organism>
<comment type="caution">
    <text evidence="1">The sequence shown here is derived from an EMBL/GenBank/DDBJ whole genome shotgun (WGS) entry which is preliminary data.</text>
</comment>
<reference evidence="1 2" key="1">
    <citation type="submission" date="2023-05" db="EMBL/GenBank/DDBJ databases">
        <title>B98-5 Cell Line De Novo Hybrid Assembly: An Optical Mapping Approach.</title>
        <authorList>
            <person name="Kananen K."/>
            <person name="Auerbach J.A."/>
            <person name="Kautto E."/>
            <person name="Blachly J.S."/>
        </authorList>
    </citation>
    <scope>NUCLEOTIDE SEQUENCE [LARGE SCALE GENOMIC DNA]</scope>
    <source>
        <strain evidence="1">B95-8</strain>
        <tissue evidence="1">Cell line</tissue>
    </source>
</reference>
<gene>
    <name evidence="1" type="ORF">P7K49_019043</name>
</gene>